<comment type="caution">
    <text evidence="2">The sequence shown here is derived from an EMBL/GenBank/DDBJ whole genome shotgun (WGS) entry which is preliminary data.</text>
</comment>
<dbReference type="Proteomes" id="UP000606044">
    <property type="component" value="Unassembled WGS sequence"/>
</dbReference>
<proteinExistence type="predicted"/>
<dbReference type="RefSeq" id="WP_188581845.1">
    <property type="nucleotide sequence ID" value="NZ_BMCT01000006.1"/>
</dbReference>
<name>A0A917CA08_9HYPH</name>
<dbReference type="Gene3D" id="3.40.50.150">
    <property type="entry name" value="Vaccinia Virus protein VP39"/>
    <property type="match status" value="1"/>
</dbReference>
<evidence type="ECO:0000313" key="2">
    <source>
        <dbReference type="EMBL" id="GGF75920.1"/>
    </source>
</evidence>
<reference evidence="2" key="1">
    <citation type="journal article" date="2014" name="Int. J. Syst. Evol. Microbiol.">
        <title>Complete genome sequence of Corynebacterium casei LMG S-19264T (=DSM 44701T), isolated from a smear-ripened cheese.</title>
        <authorList>
            <consortium name="US DOE Joint Genome Institute (JGI-PGF)"/>
            <person name="Walter F."/>
            <person name="Albersmeier A."/>
            <person name="Kalinowski J."/>
            <person name="Ruckert C."/>
        </authorList>
    </citation>
    <scope>NUCLEOTIDE SEQUENCE</scope>
    <source>
        <strain evidence="2">CCM 7897</strain>
    </source>
</reference>
<feature type="compositionally biased region" description="Basic and acidic residues" evidence="1">
    <location>
        <begin position="69"/>
        <end position="87"/>
    </location>
</feature>
<reference evidence="2" key="2">
    <citation type="submission" date="2020-09" db="EMBL/GenBank/DDBJ databases">
        <authorList>
            <person name="Sun Q."/>
            <person name="Sedlacek I."/>
        </authorList>
    </citation>
    <scope>NUCLEOTIDE SEQUENCE</scope>
    <source>
        <strain evidence="2">CCM 7897</strain>
    </source>
</reference>
<gene>
    <name evidence="2" type="ORF">GCM10007301_39880</name>
</gene>
<evidence type="ECO:0000256" key="1">
    <source>
        <dbReference type="SAM" id="MobiDB-lite"/>
    </source>
</evidence>
<accession>A0A917CA08</accession>
<dbReference type="SUPFAM" id="SSF53335">
    <property type="entry name" value="S-adenosyl-L-methionine-dependent methyltransferases"/>
    <property type="match status" value="1"/>
</dbReference>
<sequence length="379" mass="43234">MTDLHDIARDIAMGDAEAERLVIALYQGLLERAPDRDEIASWAAGLTAPNAEHRISAADMAETFLNSEERRTRLAEREREREREREAAQQVPEAPEEPEEPRVPVFVPPGHFYSPIVDVETVRDRIAWAWSNLPERLPGLAIDRAAMVAAWADLLPHLQACPFTAEPDARFRYHFENPAYAHGDGSVLYAMIRRHRPRQLIEIGCGWSSACALDAIERELGGACDVTFIEPYPQLVRDLMATRPFPHRLLPVPVQEVPLAEFARLQRDDILFIDSTHVLKTGSDVWYELCEILPALAPGVIVHFHDVFWPFEYPEEWVLEQNRSWNELYGLRCFLQDNAAWEILFLGNYMSALERPRVAAEYPTLLQNPGGALWLRKLG</sequence>
<dbReference type="AlphaFoldDB" id="A0A917CA08"/>
<feature type="region of interest" description="Disordered" evidence="1">
    <location>
        <begin position="69"/>
        <end position="105"/>
    </location>
</feature>
<evidence type="ECO:0000313" key="3">
    <source>
        <dbReference type="Proteomes" id="UP000606044"/>
    </source>
</evidence>
<dbReference type="EMBL" id="BMCT01000006">
    <property type="protein sequence ID" value="GGF75920.1"/>
    <property type="molecule type" value="Genomic_DNA"/>
</dbReference>
<organism evidence="2 3">
    <name type="scientific">Azorhizobium oxalatiphilum</name>
    <dbReference type="NCBI Taxonomy" id="980631"/>
    <lineage>
        <taxon>Bacteria</taxon>
        <taxon>Pseudomonadati</taxon>
        <taxon>Pseudomonadota</taxon>
        <taxon>Alphaproteobacteria</taxon>
        <taxon>Hyphomicrobiales</taxon>
        <taxon>Xanthobacteraceae</taxon>
        <taxon>Azorhizobium</taxon>
    </lineage>
</organism>
<dbReference type="InterPro" id="IPR029063">
    <property type="entry name" value="SAM-dependent_MTases_sf"/>
</dbReference>
<keyword evidence="3" id="KW-1185">Reference proteome</keyword>
<protein>
    <recommendedName>
        <fullName evidence="4">Class I SAM-dependent methyltransferase</fullName>
    </recommendedName>
</protein>
<evidence type="ECO:0008006" key="4">
    <source>
        <dbReference type="Google" id="ProtNLM"/>
    </source>
</evidence>
<dbReference type="Pfam" id="PF13578">
    <property type="entry name" value="Methyltransf_24"/>
    <property type="match status" value="1"/>
</dbReference>